<dbReference type="SUPFAM" id="SSF57850">
    <property type="entry name" value="RING/U-box"/>
    <property type="match status" value="2"/>
</dbReference>
<reference evidence="17 18" key="1">
    <citation type="submission" date="2020-10" db="EMBL/GenBank/DDBJ databases">
        <title>Plant Genome Project.</title>
        <authorList>
            <person name="Zhang R.-G."/>
        </authorList>
    </citation>
    <scope>NUCLEOTIDE SEQUENCE [LARGE SCALE GENOMIC DNA]</scope>
    <source>
        <strain evidence="17">FAFU-HL-1</strain>
        <tissue evidence="17">Leaf</tissue>
    </source>
</reference>
<evidence type="ECO:0000313" key="18">
    <source>
        <dbReference type="Proteomes" id="UP000657918"/>
    </source>
</evidence>
<evidence type="ECO:0000256" key="4">
    <source>
        <dbReference type="ARBA" id="ARBA00004906"/>
    </source>
</evidence>
<keyword evidence="11" id="KW-0833">Ubl conjugation pathway</keyword>
<keyword evidence="18" id="KW-1185">Reference proteome</keyword>
<dbReference type="InterPro" id="IPR001841">
    <property type="entry name" value="Znf_RING"/>
</dbReference>
<feature type="domain" description="RING-type" evidence="15">
    <location>
        <begin position="335"/>
        <end position="379"/>
    </location>
</feature>
<dbReference type="SMART" id="SM00647">
    <property type="entry name" value="IBR"/>
    <property type="match status" value="2"/>
</dbReference>
<comment type="similarity">
    <text evidence="5">Belongs to the RBR family. Ariadne subfamily.</text>
</comment>
<dbReference type="Pfam" id="PF13456">
    <property type="entry name" value="RVT_3"/>
    <property type="match status" value="1"/>
</dbReference>
<keyword evidence="8" id="KW-0479">Metal-binding</keyword>
<proteinExistence type="inferred from homology"/>
<accession>A0A835MWN5</accession>
<sequence length="588" mass="66816">MSRFTNRDDYVDDDDDDVLLSLLDKQRRELMASESLESDLDFAFRLQLHEAINASLTHLPSASASASLTHLPSASASASLTHLPSTSASTSTASPPIGKAGITAPLSTPQFEEISKLEQKLKDRRQSELEMRRIREDLERRVRDQKVAREILEIPEEEWLDWGDNFPEEEEEDEEDNESVVFKLYFKGLLSEEKGNKILGGIGIAICDPMKNLVFEISKPLIGNGKSKIAAEAKALIEGLNAALALGLKRIVVYCHCFPLYNFFTGRWSAKQRKVAVLIDQVALLRMKFVYCNPILVPRNDIEYAFRFAREAITSQVATQPAESSNERVAIIEACVICLEDTDVERIFSVDECHHRYCFSCMKQHVEVKLLHGMMPKCPHEACDSLLNVESCRKFLTPKLIEMMCLRIKEASIPVSDKIYCPYPKCSALMSKNEVSEYAKSAVPAGLQGVGARKCSKCHGLFCINCKVPWHNNMTCYNYKRMNPNNPAEDVKLKSLATRNLWRQCVKCSHMIELAEGCYHMTCRCGYEFCYNCGAEWKDKKATCTCPLWDEDNILYAENDSDFDEDDFNEDEDEEEDDYYDSETDGYF</sequence>
<evidence type="ECO:0000259" key="16">
    <source>
        <dbReference type="PROSITE" id="PS51873"/>
    </source>
</evidence>
<dbReference type="Gene3D" id="3.30.40.10">
    <property type="entry name" value="Zinc/RING finger domain, C3HC4 (zinc finger)"/>
    <property type="match status" value="1"/>
</dbReference>
<evidence type="ECO:0000256" key="2">
    <source>
        <dbReference type="ARBA" id="ARBA00001947"/>
    </source>
</evidence>
<dbReference type="CDD" id="cd22582">
    <property type="entry name" value="BRcat_RBR_unk"/>
    <property type="match status" value="1"/>
</dbReference>
<feature type="domain" description="RING-type" evidence="16">
    <location>
        <begin position="331"/>
        <end position="550"/>
    </location>
</feature>
<dbReference type="OrthoDB" id="9977870at2759"/>
<comment type="catalytic activity">
    <reaction evidence="1">
        <text>[E2 ubiquitin-conjugating enzyme]-S-ubiquitinyl-L-cysteine + [acceptor protein]-L-lysine = [E2 ubiquitin-conjugating enzyme]-L-cysteine + [acceptor protein]-N(6)-ubiquitinyl-L-lysine.</text>
        <dbReference type="EC" id="2.3.2.31"/>
    </reaction>
</comment>
<dbReference type="Proteomes" id="UP000657918">
    <property type="component" value="Unassembled WGS sequence"/>
</dbReference>
<dbReference type="GO" id="GO:0016567">
    <property type="term" value="P:protein ubiquitination"/>
    <property type="evidence" value="ECO:0007669"/>
    <property type="project" value="UniProtKB-UniPathway"/>
</dbReference>
<dbReference type="PANTHER" id="PTHR11685">
    <property type="entry name" value="RBR FAMILY RING FINGER AND IBR DOMAIN-CONTAINING"/>
    <property type="match status" value="1"/>
</dbReference>
<evidence type="ECO:0000256" key="13">
    <source>
        <dbReference type="PROSITE-ProRule" id="PRU00175"/>
    </source>
</evidence>
<dbReference type="InterPro" id="IPR012337">
    <property type="entry name" value="RNaseH-like_sf"/>
</dbReference>
<comment type="function">
    <text evidence="3">Might act as an E3 ubiquitin-protein ligase, or as part of E3 complex, which accepts ubiquitin from specific E2 ubiquitin-conjugating enzymes and then transfers it to substrates.</text>
</comment>
<dbReference type="EC" id="2.3.2.31" evidence="6"/>
<dbReference type="GO" id="GO:0003676">
    <property type="term" value="F:nucleic acid binding"/>
    <property type="evidence" value="ECO:0007669"/>
    <property type="project" value="InterPro"/>
</dbReference>
<name>A0A835MWN5_9ROSI</name>
<evidence type="ECO:0000256" key="14">
    <source>
        <dbReference type="SAM" id="MobiDB-lite"/>
    </source>
</evidence>
<evidence type="ECO:0000256" key="1">
    <source>
        <dbReference type="ARBA" id="ARBA00001798"/>
    </source>
</evidence>
<dbReference type="GO" id="GO:0004523">
    <property type="term" value="F:RNA-DNA hybrid ribonuclease activity"/>
    <property type="evidence" value="ECO:0007669"/>
    <property type="project" value="InterPro"/>
</dbReference>
<dbReference type="Gene3D" id="1.20.120.1750">
    <property type="match status" value="1"/>
</dbReference>
<dbReference type="InterPro" id="IPR002867">
    <property type="entry name" value="IBR_dom"/>
</dbReference>
<evidence type="ECO:0000256" key="12">
    <source>
        <dbReference type="ARBA" id="ARBA00022833"/>
    </source>
</evidence>
<dbReference type="InterPro" id="IPR002156">
    <property type="entry name" value="RNaseH_domain"/>
</dbReference>
<evidence type="ECO:0000256" key="5">
    <source>
        <dbReference type="ARBA" id="ARBA00005884"/>
    </source>
</evidence>
<dbReference type="UniPathway" id="UPA00143"/>
<dbReference type="PROSITE" id="PS00518">
    <property type="entry name" value="ZF_RING_1"/>
    <property type="match status" value="1"/>
</dbReference>
<dbReference type="Gene3D" id="3.30.420.10">
    <property type="entry name" value="Ribonuclease H-like superfamily/Ribonuclease H"/>
    <property type="match status" value="1"/>
</dbReference>
<evidence type="ECO:0000256" key="3">
    <source>
        <dbReference type="ARBA" id="ARBA00003976"/>
    </source>
</evidence>
<dbReference type="CDD" id="cd22584">
    <property type="entry name" value="Rcat_RBR_unk"/>
    <property type="match status" value="1"/>
</dbReference>
<feature type="region of interest" description="Disordered" evidence="14">
    <location>
        <begin position="558"/>
        <end position="588"/>
    </location>
</feature>
<protein>
    <recommendedName>
        <fullName evidence="6">RBR-type E3 ubiquitin transferase</fullName>
        <ecNumber evidence="6">2.3.2.31</ecNumber>
    </recommendedName>
</protein>
<feature type="compositionally biased region" description="Low complexity" evidence="14">
    <location>
        <begin position="83"/>
        <end position="96"/>
    </location>
</feature>
<evidence type="ECO:0000313" key="17">
    <source>
        <dbReference type="EMBL" id="KAF9680075.1"/>
    </source>
</evidence>
<dbReference type="PROSITE" id="PS51873">
    <property type="entry name" value="TRIAD"/>
    <property type="match status" value="1"/>
</dbReference>
<dbReference type="PROSITE" id="PS50089">
    <property type="entry name" value="ZF_RING_2"/>
    <property type="match status" value="1"/>
</dbReference>
<comment type="pathway">
    <text evidence="4">Protein modification; protein ubiquitination.</text>
</comment>
<dbReference type="Pfam" id="PF01485">
    <property type="entry name" value="IBR"/>
    <property type="match status" value="2"/>
</dbReference>
<evidence type="ECO:0000256" key="7">
    <source>
        <dbReference type="ARBA" id="ARBA00022679"/>
    </source>
</evidence>
<evidence type="ECO:0000259" key="15">
    <source>
        <dbReference type="PROSITE" id="PS50089"/>
    </source>
</evidence>
<dbReference type="InterPro" id="IPR017907">
    <property type="entry name" value="Znf_RING_CS"/>
</dbReference>
<dbReference type="InterPro" id="IPR013083">
    <property type="entry name" value="Znf_RING/FYVE/PHD"/>
</dbReference>
<keyword evidence="10 13" id="KW-0863">Zinc-finger</keyword>
<dbReference type="FunFam" id="3.30.420.10:FF:000076">
    <property type="entry name" value="RBR-type E3 ubiquitin transferase"/>
    <property type="match status" value="1"/>
</dbReference>
<dbReference type="InterPro" id="IPR036397">
    <property type="entry name" value="RNaseH_sf"/>
</dbReference>
<dbReference type="GO" id="GO:0008270">
    <property type="term" value="F:zinc ion binding"/>
    <property type="evidence" value="ECO:0007669"/>
    <property type="project" value="UniProtKB-KW"/>
</dbReference>
<keyword evidence="12" id="KW-0862">Zinc</keyword>
<dbReference type="FunFam" id="3.30.40.10:FF:000230">
    <property type="entry name" value="RBR-type E3 ubiquitin transferase"/>
    <property type="match status" value="1"/>
</dbReference>
<dbReference type="EMBL" id="JADGMS010000006">
    <property type="protein sequence ID" value="KAF9680075.1"/>
    <property type="molecule type" value="Genomic_DNA"/>
</dbReference>
<dbReference type="InterPro" id="IPR044066">
    <property type="entry name" value="TRIAD_supradom"/>
</dbReference>
<evidence type="ECO:0000256" key="9">
    <source>
        <dbReference type="ARBA" id="ARBA00022737"/>
    </source>
</evidence>
<comment type="caution">
    <text evidence="17">The sequence shown here is derived from an EMBL/GenBank/DDBJ whole genome shotgun (WGS) entry which is preliminary data.</text>
</comment>
<keyword evidence="9" id="KW-0677">Repeat</keyword>
<dbReference type="SUPFAM" id="SSF53098">
    <property type="entry name" value="Ribonuclease H-like"/>
    <property type="match status" value="1"/>
</dbReference>
<evidence type="ECO:0000256" key="11">
    <source>
        <dbReference type="ARBA" id="ARBA00022786"/>
    </source>
</evidence>
<evidence type="ECO:0000256" key="10">
    <source>
        <dbReference type="ARBA" id="ARBA00022771"/>
    </source>
</evidence>
<dbReference type="AlphaFoldDB" id="A0A835MWN5"/>
<evidence type="ECO:0000256" key="6">
    <source>
        <dbReference type="ARBA" id="ARBA00012251"/>
    </source>
</evidence>
<keyword evidence="7" id="KW-0808">Transferase</keyword>
<evidence type="ECO:0000256" key="8">
    <source>
        <dbReference type="ARBA" id="ARBA00022723"/>
    </source>
</evidence>
<dbReference type="InterPro" id="IPR031127">
    <property type="entry name" value="E3_UB_ligase_RBR"/>
</dbReference>
<organism evidence="17 18">
    <name type="scientific">Salix dunnii</name>
    <dbReference type="NCBI Taxonomy" id="1413687"/>
    <lineage>
        <taxon>Eukaryota</taxon>
        <taxon>Viridiplantae</taxon>
        <taxon>Streptophyta</taxon>
        <taxon>Embryophyta</taxon>
        <taxon>Tracheophyta</taxon>
        <taxon>Spermatophyta</taxon>
        <taxon>Magnoliopsida</taxon>
        <taxon>eudicotyledons</taxon>
        <taxon>Gunneridae</taxon>
        <taxon>Pentapetalae</taxon>
        <taxon>rosids</taxon>
        <taxon>fabids</taxon>
        <taxon>Malpighiales</taxon>
        <taxon>Salicaceae</taxon>
        <taxon>Saliceae</taxon>
        <taxon>Salix</taxon>
    </lineage>
</organism>
<comment type="cofactor">
    <cofactor evidence="2">
        <name>Zn(2+)</name>
        <dbReference type="ChEBI" id="CHEBI:29105"/>
    </cofactor>
</comment>
<dbReference type="FunFam" id="1.20.120.1750:FF:000019">
    <property type="entry name" value="RBR-type E3 ubiquitin transferase"/>
    <property type="match status" value="1"/>
</dbReference>
<dbReference type="GO" id="GO:0061630">
    <property type="term" value="F:ubiquitin protein ligase activity"/>
    <property type="evidence" value="ECO:0007669"/>
    <property type="project" value="UniProtKB-EC"/>
</dbReference>
<gene>
    <name evidence="17" type="ORF">SADUNF_Sadunf06G0082400</name>
</gene>
<feature type="region of interest" description="Disordered" evidence="14">
    <location>
        <begin position="83"/>
        <end position="105"/>
    </location>
</feature>